<dbReference type="InterPro" id="IPR004282">
    <property type="entry name" value="CemA"/>
</dbReference>
<accession>A0AAU8J9Y8</accession>
<dbReference type="PANTHER" id="PTHR33650">
    <property type="entry name" value="CHLOROPLAST ENVELOPE MEMBRANE PROTEIN-RELATED"/>
    <property type="match status" value="1"/>
</dbReference>
<keyword evidence="6 8" id="KW-0406">Ion transport</keyword>
<dbReference type="PANTHER" id="PTHR33650:SF2">
    <property type="entry name" value="CHLOROPLAST ENVELOPE MEMBRANE PROTEIN"/>
    <property type="match status" value="1"/>
</dbReference>
<dbReference type="RefSeq" id="WP_072160910.1">
    <property type="nucleotide sequence ID" value="NZ_CP159837.1"/>
</dbReference>
<evidence type="ECO:0000313" key="9">
    <source>
        <dbReference type="EMBL" id="XCM35946.1"/>
    </source>
</evidence>
<protein>
    <recommendedName>
        <fullName evidence="8">Proton extrusion protein PxcA</fullName>
    </recommendedName>
</protein>
<comment type="similarity">
    <text evidence="8">Belongs to the CemA family.</text>
</comment>
<dbReference type="Pfam" id="PF03040">
    <property type="entry name" value="CemA"/>
    <property type="match status" value="1"/>
</dbReference>
<keyword evidence="3 8" id="KW-0812">Transmembrane</keyword>
<evidence type="ECO:0000256" key="1">
    <source>
        <dbReference type="ARBA" id="ARBA00004141"/>
    </source>
</evidence>
<feature type="transmembrane region" description="Helical" evidence="8">
    <location>
        <begin position="461"/>
        <end position="481"/>
    </location>
</feature>
<reference evidence="9" key="1">
    <citation type="submission" date="2024-07" db="EMBL/GenBank/DDBJ databases">
        <authorList>
            <person name="Kim Y.J."/>
            <person name="Jeong J.Y."/>
        </authorList>
    </citation>
    <scope>NUCLEOTIDE SEQUENCE</scope>
    <source>
        <strain evidence="9">GIHE-MW2</strain>
    </source>
</reference>
<name>A0AAU8J9Y8_9CYAN</name>
<comment type="caution">
    <text evidence="8">Lacks conserved residue(s) required for the propagation of feature annotation.</text>
</comment>
<evidence type="ECO:0000256" key="5">
    <source>
        <dbReference type="ARBA" id="ARBA00022989"/>
    </source>
</evidence>
<evidence type="ECO:0000256" key="7">
    <source>
        <dbReference type="ARBA" id="ARBA00023136"/>
    </source>
</evidence>
<organism evidence="9">
    <name type="scientific">Planktothricoides raciborskii GIHE-MW2</name>
    <dbReference type="NCBI Taxonomy" id="2792601"/>
    <lineage>
        <taxon>Bacteria</taxon>
        <taxon>Bacillati</taxon>
        <taxon>Cyanobacteriota</taxon>
        <taxon>Cyanophyceae</taxon>
        <taxon>Oscillatoriophycideae</taxon>
        <taxon>Oscillatoriales</taxon>
        <taxon>Oscillatoriaceae</taxon>
        <taxon>Planktothricoides</taxon>
    </lineage>
</organism>
<sequence length="501" mass="57336">MSQSMSSPLQRFLTAAEHWFSQTPDRSLEIAYQAALAIQAIENQHFNGDKISLVNAAYGTSVYAHFEADLDRNLEIIKLRLTEFRNSRSFIDIYEQVFNKKKIKYFADYPNNGKSLGLRDADNLVLEKLKFIDDVIGKYQPDQVVYPLQLDFKNLNGGGQPGANSPGTLSISEKSASETGFLNQAIGTKDELSQKPGFFVGELKLDPKQPRFEKKSSKKEGNLATTTSFLPRSILRTLDRVKRDLDPDAENEVVQDFRKSQTRTVLSLKFILLIILIPLLTQQSSKIMLSPIYEKYIEPQAAIFLNVDMEEEAFRELQRFEEKLKFEKFIATEIKEFSEDNPILLNKITKLSEEEIEKQVKIKAFEIAEEYNRRSAESLKNIVADIFSAIAFCLVITNSKREIAVLKSFIDEVVYGLSDSAKAFIIILFTDVFVGFHSPHGWEVILEGICRHLGIPESREFIFLFIATFPVILDTIFKYWIFRYLNRISPSAVATYKNMNE</sequence>
<evidence type="ECO:0000256" key="2">
    <source>
        <dbReference type="ARBA" id="ARBA00022448"/>
    </source>
</evidence>
<gene>
    <name evidence="8" type="primary">pxcA</name>
    <name evidence="9" type="ORF">ABWT76_004664</name>
</gene>
<evidence type="ECO:0000256" key="4">
    <source>
        <dbReference type="ARBA" id="ARBA00022781"/>
    </source>
</evidence>
<dbReference type="HAMAP" id="MF_01308">
    <property type="entry name" value="CemA_PxcA"/>
    <property type="match status" value="1"/>
</dbReference>
<keyword evidence="5 8" id="KW-1133">Transmembrane helix</keyword>
<evidence type="ECO:0000256" key="8">
    <source>
        <dbReference type="HAMAP-Rule" id="MF_01308"/>
    </source>
</evidence>
<keyword evidence="8" id="KW-1003">Cell membrane</keyword>
<dbReference type="AlphaFoldDB" id="A0AAU8J9Y8"/>
<comment type="subcellular location">
    <subcellularLocation>
        <location evidence="8">Cell inner membrane</location>
        <topology evidence="8">Multi-pass membrane protein</topology>
    </subcellularLocation>
    <subcellularLocation>
        <location evidence="1">Membrane</location>
        <topology evidence="1">Multi-pass membrane protein</topology>
    </subcellularLocation>
</comment>
<dbReference type="EMBL" id="CP159837">
    <property type="protein sequence ID" value="XCM35946.1"/>
    <property type="molecule type" value="Genomic_DNA"/>
</dbReference>
<keyword evidence="7 8" id="KW-0472">Membrane</keyword>
<keyword evidence="8" id="KW-0997">Cell inner membrane</keyword>
<dbReference type="GO" id="GO:0005886">
    <property type="term" value="C:plasma membrane"/>
    <property type="evidence" value="ECO:0007669"/>
    <property type="project" value="UniProtKB-SubCell"/>
</dbReference>
<comment type="function">
    <text evidence="8">Required for H(+) efflux immediately after light irradiation to form a rapid H(+) concentration gradient across the thylakoid membranes. Together with PxcL, contributes to transient H(+) uptake following dark to light transition.</text>
</comment>
<keyword evidence="2 8" id="KW-0813">Transport</keyword>
<keyword evidence="4 8" id="KW-0375">Hydrogen ion transport</keyword>
<dbReference type="GO" id="GO:0015078">
    <property type="term" value="F:proton transmembrane transporter activity"/>
    <property type="evidence" value="ECO:0007669"/>
    <property type="project" value="UniProtKB-UniRule"/>
</dbReference>
<dbReference type="NCBIfam" id="NF002703">
    <property type="entry name" value="PRK02507.1-1"/>
    <property type="match status" value="1"/>
</dbReference>
<proteinExistence type="inferred from homology"/>
<evidence type="ECO:0000256" key="3">
    <source>
        <dbReference type="ARBA" id="ARBA00022692"/>
    </source>
</evidence>
<evidence type="ECO:0000256" key="6">
    <source>
        <dbReference type="ARBA" id="ARBA00023065"/>
    </source>
</evidence>